<evidence type="ECO:0000313" key="1">
    <source>
        <dbReference type="EMBL" id="NDO69651.1"/>
    </source>
</evidence>
<evidence type="ECO:0000313" key="2">
    <source>
        <dbReference type="Proteomes" id="UP000474104"/>
    </source>
</evidence>
<comment type="caution">
    <text evidence="1">The sequence shown here is derived from an EMBL/GenBank/DDBJ whole genome shotgun (WGS) entry which is preliminary data.</text>
</comment>
<dbReference type="AlphaFoldDB" id="A0A9X5CE46"/>
<evidence type="ECO:0008006" key="3">
    <source>
        <dbReference type="Google" id="ProtNLM"/>
    </source>
</evidence>
<accession>A0A9X5CE46</accession>
<protein>
    <recommendedName>
        <fullName evidence="3">DUF4352 domain-containing protein</fullName>
    </recommendedName>
</protein>
<dbReference type="EMBL" id="VIRB01000077">
    <property type="protein sequence ID" value="NDO69651.1"/>
    <property type="molecule type" value="Genomic_DNA"/>
</dbReference>
<reference evidence="1 2" key="1">
    <citation type="submission" date="2019-07" db="EMBL/GenBank/DDBJ databases">
        <title>Draft genome sequences of 15 bacterial species constituting the stable defined intestinal microbiota of the GM15 gnotobiotic mouse model.</title>
        <authorList>
            <person name="Elie C."/>
            <person name="Mathieu A."/>
            <person name="Saliou A."/>
            <person name="Darnaud M."/>
            <person name="Leulier F."/>
            <person name="Tamellini A."/>
        </authorList>
    </citation>
    <scope>NUCLEOTIDE SEQUENCE [LARGE SCALE GENOMIC DNA]</scope>
    <source>
        <strain evidence="2">ASF 502</strain>
    </source>
</reference>
<sequence length="174" mass="19742">MAAGTVLVIILTATGYQKINRELPPAVVEAAQIGEWLEYRDGVMVSLDSFRFLTGDEQEKLYQETGFETIYETKLLEVTLTLENTAAESRQVAMSDLYAEGIGISNGINKNIADASEGRYSSNMQELQPGEKKQVCYPYEILKNQVYGKEWAEITEREFWLTFSSYPVKKKFLL</sequence>
<gene>
    <name evidence="1" type="ORF">FMM80_13540</name>
</gene>
<proteinExistence type="predicted"/>
<name>A0A9X5CE46_9FIRM</name>
<dbReference type="OrthoDB" id="2066451at2"/>
<dbReference type="Proteomes" id="UP000474104">
    <property type="component" value="Unassembled WGS sequence"/>
</dbReference>
<organism evidence="1 2">
    <name type="scientific">Schaedlerella arabinosiphila</name>
    <dbReference type="NCBI Taxonomy" id="2044587"/>
    <lineage>
        <taxon>Bacteria</taxon>
        <taxon>Bacillati</taxon>
        <taxon>Bacillota</taxon>
        <taxon>Clostridia</taxon>
        <taxon>Lachnospirales</taxon>
        <taxon>Lachnospiraceae</taxon>
        <taxon>Schaedlerella</taxon>
    </lineage>
</organism>